<dbReference type="Pfam" id="PF00412">
    <property type="entry name" value="LIM"/>
    <property type="match status" value="1"/>
</dbReference>
<dbReference type="InterPro" id="IPR037177">
    <property type="entry name" value="DLC_sf"/>
</dbReference>
<protein>
    <submittedName>
        <fullName evidence="7">LIM zinc-binding domain-containing protein</fullName>
    </submittedName>
</protein>
<dbReference type="SMART" id="SM01375">
    <property type="entry name" value="Dynein_light"/>
    <property type="match status" value="1"/>
</dbReference>
<dbReference type="InterPro" id="IPR001372">
    <property type="entry name" value="Dynein_light_chain_typ-1/2"/>
</dbReference>
<dbReference type="AlphaFoldDB" id="A0A915EYJ5"/>
<keyword evidence="1 4" id="KW-0479">Metal-binding</keyword>
<name>A0A915EYJ5_9CEST</name>
<evidence type="ECO:0000259" key="5">
    <source>
        <dbReference type="PROSITE" id="PS50023"/>
    </source>
</evidence>
<evidence type="ECO:0000313" key="6">
    <source>
        <dbReference type="Proteomes" id="UP000887562"/>
    </source>
</evidence>
<organism evidence="6 7">
    <name type="scientific">Echinococcus canadensis</name>
    <dbReference type="NCBI Taxonomy" id="519352"/>
    <lineage>
        <taxon>Eukaryota</taxon>
        <taxon>Metazoa</taxon>
        <taxon>Spiralia</taxon>
        <taxon>Lophotrochozoa</taxon>
        <taxon>Platyhelminthes</taxon>
        <taxon>Cestoda</taxon>
        <taxon>Eucestoda</taxon>
        <taxon>Cyclophyllidea</taxon>
        <taxon>Taeniidae</taxon>
        <taxon>Echinococcus</taxon>
        <taxon>Echinococcus canadensis group</taxon>
    </lineage>
</organism>
<dbReference type="CDD" id="cd21450">
    <property type="entry name" value="DLC-like_DYNLL1-like"/>
    <property type="match status" value="1"/>
</dbReference>
<evidence type="ECO:0000256" key="1">
    <source>
        <dbReference type="ARBA" id="ARBA00022723"/>
    </source>
</evidence>
<keyword evidence="6" id="KW-1185">Reference proteome</keyword>
<keyword evidence="3 4" id="KW-0440">LIM domain</keyword>
<evidence type="ECO:0000256" key="3">
    <source>
        <dbReference type="ARBA" id="ARBA00023038"/>
    </source>
</evidence>
<keyword evidence="2 4" id="KW-0862">Zinc</keyword>
<evidence type="ECO:0000256" key="2">
    <source>
        <dbReference type="ARBA" id="ARBA00022833"/>
    </source>
</evidence>
<dbReference type="Gene3D" id="2.10.110.10">
    <property type="entry name" value="Cysteine Rich Protein"/>
    <property type="match status" value="1"/>
</dbReference>
<dbReference type="SUPFAM" id="SSF57716">
    <property type="entry name" value="Glucocorticoid receptor-like (DNA-binding domain)"/>
    <property type="match status" value="1"/>
</dbReference>
<dbReference type="Gene3D" id="3.30.740.10">
    <property type="entry name" value="Protein Inhibitor Of Neuronal Nitric Oxide Synthase"/>
    <property type="match status" value="1"/>
</dbReference>
<reference evidence="7" key="1">
    <citation type="submission" date="2022-11" db="UniProtKB">
        <authorList>
            <consortium name="WormBaseParasite"/>
        </authorList>
    </citation>
    <scope>IDENTIFICATION</scope>
</reference>
<feature type="domain" description="LIM zinc-binding" evidence="5">
    <location>
        <begin position="218"/>
        <end position="278"/>
    </location>
</feature>
<dbReference type="WBParaSite" id="maker-E.canG7_contigs_7443-snap-gene-0.55-mRNA-1">
    <property type="protein sequence ID" value="maker-E.canG7_contigs_7443-snap-gene-0.55-mRNA-1"/>
    <property type="gene ID" value="EcG7_03316"/>
</dbReference>
<dbReference type="InterPro" id="IPR001781">
    <property type="entry name" value="Znf_LIM"/>
</dbReference>
<dbReference type="PROSITE" id="PS50023">
    <property type="entry name" value="LIM_DOMAIN_2"/>
    <property type="match status" value="1"/>
</dbReference>
<dbReference type="PANTHER" id="PTHR24206">
    <property type="entry name" value="OS06G0237300 PROTEIN"/>
    <property type="match status" value="1"/>
</dbReference>
<dbReference type="Proteomes" id="UP000887562">
    <property type="component" value="Unplaced"/>
</dbReference>
<dbReference type="Pfam" id="PF01221">
    <property type="entry name" value="Dynein_light"/>
    <property type="match status" value="1"/>
</dbReference>
<dbReference type="CDD" id="cd09358">
    <property type="entry name" value="LIM_Mical_like"/>
    <property type="match status" value="1"/>
</dbReference>
<dbReference type="GO" id="GO:0007017">
    <property type="term" value="P:microtubule-based process"/>
    <property type="evidence" value="ECO:0007669"/>
    <property type="project" value="InterPro"/>
</dbReference>
<evidence type="ECO:0000256" key="4">
    <source>
        <dbReference type="PROSITE-ProRule" id="PRU00125"/>
    </source>
</evidence>
<dbReference type="GO" id="GO:0030286">
    <property type="term" value="C:dynein complex"/>
    <property type="evidence" value="ECO:0007669"/>
    <property type="project" value="InterPro"/>
</dbReference>
<dbReference type="GO" id="GO:0046872">
    <property type="term" value="F:metal ion binding"/>
    <property type="evidence" value="ECO:0007669"/>
    <property type="project" value="UniProtKB-KW"/>
</dbReference>
<dbReference type="PROSITE" id="PS00478">
    <property type="entry name" value="LIM_DOMAIN_1"/>
    <property type="match status" value="1"/>
</dbReference>
<evidence type="ECO:0000313" key="7">
    <source>
        <dbReference type="WBParaSite" id="maker-E.canG7_contigs_7443-snap-gene-0.55-mRNA-1"/>
    </source>
</evidence>
<proteinExistence type="predicted"/>
<dbReference type="SMART" id="SM00132">
    <property type="entry name" value="LIM"/>
    <property type="match status" value="1"/>
</dbReference>
<accession>A0A915EYJ5</accession>
<dbReference type="SUPFAM" id="SSF54648">
    <property type="entry name" value="DLC"/>
    <property type="match status" value="1"/>
</dbReference>
<sequence length="496" mass="55780">MNENSGTAHLSSRPDLLNIDREYADNLKILLDNSPSKGLEQLKVASICNDEKNDLISKSNGITPSSTILSKKGPPLLVLETTTSEDVTVPERDRGLKSIPEEAVSSYYKDDITNSVSFDQDSVRTFHTILFLGNNAKPPNSTDLGKAVKVSTPVARSKSFGRKNMSARIQSLLEHFESSDRNFDSSSSLFEIPRYIEKRPAKQPSPEASMSENKSSAEACFACNKVIYPLDRYSTGSHVYHKSCLRCSVCDRSLSGVTCESSKDKLFCRPHFLEKAHGICKYDVPFEDCQPPSRFRVSPKMWSLIQLLSNTHNPYRFGVTLLHIRVVKKVVYSCSKSPIVLKQMLRNSSPSVREELAYLTSTGVGPTFAHPHTGTCALVCKRLYKRVGATDTQHSEPRRSLQEYTTIGMSNNERFEWKLNDFDMGIKDIVIEALSINDDKLRIAEHIKEHADLLYGGPHHCIVGKDFYGVGTQEKWMQCRMGDLKVYLYKSPRWSS</sequence>